<evidence type="ECO:0000313" key="2">
    <source>
        <dbReference type="EMBL" id="KAA6305134.1"/>
    </source>
</evidence>
<feature type="domain" description="Arm DNA-binding" evidence="1">
    <location>
        <begin position="19"/>
        <end position="56"/>
    </location>
</feature>
<organism evidence="2">
    <name type="scientific">termite gut metagenome</name>
    <dbReference type="NCBI Taxonomy" id="433724"/>
    <lineage>
        <taxon>unclassified sequences</taxon>
        <taxon>metagenomes</taxon>
        <taxon>organismal metagenomes</taxon>
    </lineage>
</organism>
<sequence length="62" mass="7265">MLNYSLNGVTICTVRDVRKKDVDEPCPIRVRITYQRKQIYYSIGISLTNEDWENMPTSKSPK</sequence>
<feature type="non-terminal residue" evidence="2">
    <location>
        <position position="62"/>
    </location>
</feature>
<accession>A0A5J4P966</accession>
<proteinExistence type="predicted"/>
<gene>
    <name evidence="2" type="ORF">EZS27_043214</name>
</gene>
<dbReference type="Pfam" id="PF17293">
    <property type="entry name" value="Arm-DNA-bind_5"/>
    <property type="match status" value="1"/>
</dbReference>
<evidence type="ECO:0000259" key="1">
    <source>
        <dbReference type="Pfam" id="PF17293"/>
    </source>
</evidence>
<comment type="caution">
    <text evidence="2">The sequence shown here is derived from an EMBL/GenBank/DDBJ whole genome shotgun (WGS) entry which is preliminary data.</text>
</comment>
<protein>
    <recommendedName>
        <fullName evidence="1">Arm DNA-binding domain-containing protein</fullName>
    </recommendedName>
</protein>
<dbReference type="AlphaFoldDB" id="A0A5J4P966"/>
<name>A0A5J4P966_9ZZZZ</name>
<dbReference type="EMBL" id="SNRY01010945">
    <property type="protein sequence ID" value="KAA6305134.1"/>
    <property type="molecule type" value="Genomic_DNA"/>
</dbReference>
<dbReference type="InterPro" id="IPR035386">
    <property type="entry name" value="Arm-DNA-bind_5"/>
</dbReference>
<reference evidence="2" key="1">
    <citation type="submission" date="2019-03" db="EMBL/GenBank/DDBJ databases">
        <title>Single cell metagenomics reveals metabolic interactions within the superorganism composed of flagellate Streblomastix strix and complex community of Bacteroidetes bacteria on its surface.</title>
        <authorList>
            <person name="Treitli S.C."/>
            <person name="Kolisko M."/>
            <person name="Husnik F."/>
            <person name="Keeling P."/>
            <person name="Hampl V."/>
        </authorList>
    </citation>
    <scope>NUCLEOTIDE SEQUENCE</scope>
    <source>
        <strain evidence="2">STM</strain>
    </source>
</reference>